<dbReference type="Proteomes" id="UP000663203">
    <property type="component" value="Chromosome"/>
</dbReference>
<gene>
    <name evidence="2" type="ORF">J0X25_00660</name>
</gene>
<keyword evidence="1" id="KW-0472">Membrane</keyword>
<keyword evidence="1" id="KW-0812">Transmembrane</keyword>
<feature type="transmembrane region" description="Helical" evidence="1">
    <location>
        <begin position="40"/>
        <end position="62"/>
    </location>
</feature>
<dbReference type="RefSeq" id="WP_207289107.1">
    <property type="nucleotide sequence ID" value="NZ_CP071462.1"/>
</dbReference>
<reference evidence="2 3" key="1">
    <citation type="submission" date="2021-03" db="EMBL/GenBank/DDBJ databases">
        <title>Haloterrigena longa sp. nov. and Haloterrigena limicola sp. nov., extremely halophilic archaea isolated from a salt lake.</title>
        <authorList>
            <person name="Henglin C."/>
        </authorList>
    </citation>
    <scope>NUCLEOTIDE SEQUENCE [LARGE SCALE GENOMIC DNA]</scope>
    <source>
        <strain evidence="2 3">KZCA68</strain>
    </source>
</reference>
<dbReference type="AlphaFoldDB" id="A0A8A2VDB2"/>
<keyword evidence="1" id="KW-1133">Transmembrane helix</keyword>
<feature type="transmembrane region" description="Helical" evidence="1">
    <location>
        <begin position="15"/>
        <end position="34"/>
    </location>
</feature>
<dbReference type="KEGG" id="hakz:J0X25_00660"/>
<keyword evidence="3" id="KW-1185">Reference proteome</keyword>
<evidence type="ECO:0000256" key="1">
    <source>
        <dbReference type="SAM" id="Phobius"/>
    </source>
</evidence>
<evidence type="ECO:0000313" key="2">
    <source>
        <dbReference type="EMBL" id="QSW99501.1"/>
    </source>
</evidence>
<evidence type="ECO:0000313" key="3">
    <source>
        <dbReference type="Proteomes" id="UP000663203"/>
    </source>
</evidence>
<dbReference type="EMBL" id="CP071462">
    <property type="protein sequence ID" value="QSW99501.1"/>
    <property type="molecule type" value="Genomic_DNA"/>
</dbReference>
<sequence>MSERNTVALVSGRRAILTGCLAVLLLVFNYGSLVETAFDAAAAAAVFLVLGYLTLTVGDLLFERLLWSG</sequence>
<name>A0A8A2VDB2_9EURY</name>
<protein>
    <submittedName>
        <fullName evidence="2">Uncharacterized protein</fullName>
    </submittedName>
</protein>
<organism evidence="2 3">
    <name type="scientific">Haloterrigena alkaliphila</name>
    <dbReference type="NCBI Taxonomy" id="2816475"/>
    <lineage>
        <taxon>Archaea</taxon>
        <taxon>Methanobacteriati</taxon>
        <taxon>Methanobacteriota</taxon>
        <taxon>Stenosarchaea group</taxon>
        <taxon>Halobacteria</taxon>
        <taxon>Halobacteriales</taxon>
        <taxon>Natrialbaceae</taxon>
        <taxon>Haloterrigena</taxon>
    </lineage>
</organism>
<dbReference type="GeneID" id="63185771"/>
<accession>A0A8A2VDB2</accession>
<proteinExistence type="predicted"/>